<proteinExistence type="predicted"/>
<gene>
    <name evidence="3" type="ORF">ACHHYP_05287</name>
</gene>
<evidence type="ECO:0000313" key="4">
    <source>
        <dbReference type="Proteomes" id="UP000243579"/>
    </source>
</evidence>
<dbReference type="AlphaFoldDB" id="A0A1V9YY40"/>
<protein>
    <recommendedName>
        <fullName evidence="2">CHAT domain-containing protein</fullName>
    </recommendedName>
</protein>
<evidence type="ECO:0000313" key="3">
    <source>
        <dbReference type="EMBL" id="OQR90729.1"/>
    </source>
</evidence>
<name>A0A1V9YY40_ACHHY</name>
<accession>A0A1V9YY40</accession>
<comment type="caution">
    <text evidence="3">The sequence shown here is derived from an EMBL/GenBank/DDBJ whole genome shotgun (WGS) entry which is preliminary data.</text>
</comment>
<dbReference type="SUPFAM" id="SSF52540">
    <property type="entry name" value="P-loop containing nucleoside triphosphate hydrolases"/>
    <property type="match status" value="1"/>
</dbReference>
<organism evidence="3 4">
    <name type="scientific">Achlya hypogyna</name>
    <name type="common">Oomycete</name>
    <name type="synonym">Protoachlya hypogyna</name>
    <dbReference type="NCBI Taxonomy" id="1202772"/>
    <lineage>
        <taxon>Eukaryota</taxon>
        <taxon>Sar</taxon>
        <taxon>Stramenopiles</taxon>
        <taxon>Oomycota</taxon>
        <taxon>Saprolegniomycetes</taxon>
        <taxon>Saprolegniales</taxon>
        <taxon>Achlyaceae</taxon>
        <taxon>Achlya</taxon>
    </lineage>
</organism>
<dbReference type="InterPro" id="IPR008984">
    <property type="entry name" value="SMAD_FHA_dom_sf"/>
</dbReference>
<dbReference type="InterPro" id="IPR027417">
    <property type="entry name" value="P-loop_NTPase"/>
</dbReference>
<feature type="region of interest" description="Disordered" evidence="1">
    <location>
        <begin position="380"/>
        <end position="417"/>
    </location>
</feature>
<feature type="domain" description="CHAT" evidence="2">
    <location>
        <begin position="218"/>
        <end position="348"/>
    </location>
</feature>
<evidence type="ECO:0000259" key="2">
    <source>
        <dbReference type="Pfam" id="PF12770"/>
    </source>
</evidence>
<dbReference type="SUPFAM" id="SSF49879">
    <property type="entry name" value="SMAD/FHA domain"/>
    <property type="match status" value="1"/>
</dbReference>
<feature type="compositionally biased region" description="Low complexity" evidence="1">
    <location>
        <begin position="404"/>
        <end position="414"/>
    </location>
</feature>
<dbReference type="Gene3D" id="3.40.50.300">
    <property type="entry name" value="P-loop containing nucleotide triphosphate hydrolases"/>
    <property type="match status" value="1"/>
</dbReference>
<keyword evidence="4" id="KW-1185">Reference proteome</keyword>
<sequence>HKQSSVAPLERQPCTLRLVLRRDCSLTPEQVHALHAAGLGVIDVERDHGGYCSIGRDNLLGVFPDPKVHNLLSRFMCTLSTQVTRSGYSVLLLANYSSRRIFVNNKIMPKNSSIFHPLHEGDTVVLFESDQENILAYCVAEARDGADIGILFASPLVELDAAGTPTPLSELDYRTEYDSLREAIDSVATSYSRTTVTTESQGTNAILTMPTRVNLHIRLATKESFRLWSASLTVLHFTGHGNDQWMYVEDPMSGAAVPVSPVEIAALLPEKLSLRLVFLSSCASANIAWAFLSRGVRHVVATKAESELEDKAAIVFTRRFYTSLATGRSVQEAFDAAQAAVANLHSTSNPDAVAQKFLLLPLDGDHSAVLFPPVETRALAHDDDDTPDGFPTQSQLQAEEDARTLSPSSPPTSLAYESSVPSLSSGFGFRNVDMYRISLLLQRHRIVTLTGAEGIGKTQLAIALAHYTDLRQAERHRVRVASVDGLIARGDRGDISEDHCVRLIMRLQEQLRTMEDASLWPALVVLDGVDVFGSHAGWVARLELYLSYLLVQHATVRIVLTAREPLPWPPLAVAKATYTVPPLALLESGQVLAKLLDRPLRPRQYADLGLREPEVVPAASDLPALLAQSPVLQRTQGIPLRITTLFHDLEHNSP</sequence>
<dbReference type="Proteomes" id="UP000243579">
    <property type="component" value="Unassembled WGS sequence"/>
</dbReference>
<reference evidence="3 4" key="1">
    <citation type="journal article" date="2014" name="Genome Biol. Evol.">
        <title>The secreted proteins of Achlya hypogyna and Thraustotheca clavata identify the ancestral oomycete secretome and reveal gene acquisitions by horizontal gene transfer.</title>
        <authorList>
            <person name="Misner I."/>
            <person name="Blouin N."/>
            <person name="Leonard G."/>
            <person name="Richards T.A."/>
            <person name="Lane C.E."/>
        </authorList>
    </citation>
    <scope>NUCLEOTIDE SEQUENCE [LARGE SCALE GENOMIC DNA]</scope>
    <source>
        <strain evidence="3 4">ATCC 48635</strain>
    </source>
</reference>
<feature type="non-terminal residue" evidence="3">
    <location>
        <position position="1"/>
    </location>
</feature>
<evidence type="ECO:0000256" key="1">
    <source>
        <dbReference type="SAM" id="MobiDB-lite"/>
    </source>
</evidence>
<dbReference type="EMBL" id="JNBR01000583">
    <property type="protein sequence ID" value="OQR90729.1"/>
    <property type="molecule type" value="Genomic_DNA"/>
</dbReference>
<dbReference type="OrthoDB" id="69360at2759"/>
<dbReference type="InterPro" id="IPR024983">
    <property type="entry name" value="CHAT_dom"/>
</dbReference>
<dbReference type="STRING" id="1202772.A0A1V9YY40"/>
<dbReference type="Pfam" id="PF12770">
    <property type="entry name" value="CHAT"/>
    <property type="match status" value="1"/>
</dbReference>